<dbReference type="PANTHER" id="PTHR11795:SF452">
    <property type="entry name" value="ABC TRANSPORTER PERMEASE PROTEIN"/>
    <property type="match status" value="1"/>
</dbReference>
<feature type="transmembrane region" description="Helical" evidence="9">
    <location>
        <begin position="65"/>
        <end position="84"/>
    </location>
</feature>
<gene>
    <name evidence="10" type="ORF">MOC_3737</name>
</gene>
<evidence type="ECO:0000256" key="3">
    <source>
        <dbReference type="ARBA" id="ARBA00022475"/>
    </source>
</evidence>
<dbReference type="GO" id="GO:0006865">
    <property type="term" value="P:amino acid transport"/>
    <property type="evidence" value="ECO:0007669"/>
    <property type="project" value="UniProtKB-KW"/>
</dbReference>
<feature type="transmembrane region" description="Helical" evidence="9">
    <location>
        <begin position="96"/>
        <end position="118"/>
    </location>
</feature>
<keyword evidence="7 9" id="KW-0472">Membrane</keyword>
<sequence length="290" mass="30030">MNELVQHLVNALILGGTYALLGIGLTLIFGIMNVVNFTHGALYTVGAYVMYLAVAALGLNFFLALPVAILGGLLLGAAIELVLLRPFRGSDIDTTMLVMIGAGIILQSGTLWTFGGVAKAIPAPFPEAPLQIGPVSVSWLRLFVLGAALTLIALTYALINRTRLGLAMRAAFQDSDTAALMGVDVRRIYTATFALGSSLAAAAGALLGPVYVVFPQMGGLAELKAFAIVILGGLGNVTGAAIGGFILALAEELGAGYVSSGYRDAMGFLIIIAVLLYRPTGLFAKAERIG</sequence>
<evidence type="ECO:0000256" key="9">
    <source>
        <dbReference type="SAM" id="Phobius"/>
    </source>
</evidence>
<feature type="transmembrane region" description="Helical" evidence="9">
    <location>
        <begin position="188"/>
        <end position="214"/>
    </location>
</feature>
<dbReference type="CDD" id="cd06582">
    <property type="entry name" value="TM_PBP1_LivH_like"/>
    <property type="match status" value="1"/>
</dbReference>
<accession>A0A089NVS8</accession>
<evidence type="ECO:0000313" key="11">
    <source>
        <dbReference type="Proteomes" id="UP000029492"/>
    </source>
</evidence>
<dbReference type="STRING" id="693986.MOC_3737"/>
<feature type="transmembrane region" description="Helical" evidence="9">
    <location>
        <begin position="261"/>
        <end position="278"/>
    </location>
</feature>
<dbReference type="AlphaFoldDB" id="A0A089NVS8"/>
<organism evidence="10 11">
    <name type="scientific">Methylobacterium oryzae CBMB20</name>
    <dbReference type="NCBI Taxonomy" id="693986"/>
    <lineage>
        <taxon>Bacteria</taxon>
        <taxon>Pseudomonadati</taxon>
        <taxon>Pseudomonadota</taxon>
        <taxon>Alphaproteobacteria</taxon>
        <taxon>Hyphomicrobiales</taxon>
        <taxon>Methylobacteriaceae</taxon>
        <taxon>Methylobacterium</taxon>
    </lineage>
</organism>
<keyword evidence="11" id="KW-1185">Reference proteome</keyword>
<evidence type="ECO:0000256" key="2">
    <source>
        <dbReference type="ARBA" id="ARBA00022448"/>
    </source>
</evidence>
<dbReference type="KEGG" id="mor:MOC_3737"/>
<feature type="transmembrane region" description="Helical" evidence="9">
    <location>
        <begin position="138"/>
        <end position="159"/>
    </location>
</feature>
<name>A0A089NVS8_9HYPH</name>
<keyword evidence="2" id="KW-0813">Transport</keyword>
<dbReference type="InterPro" id="IPR001851">
    <property type="entry name" value="ABC_transp_permease"/>
</dbReference>
<dbReference type="PANTHER" id="PTHR11795">
    <property type="entry name" value="BRANCHED-CHAIN AMINO ACID TRANSPORT SYSTEM PERMEASE PROTEIN LIVH"/>
    <property type="match status" value="1"/>
</dbReference>
<evidence type="ECO:0000256" key="4">
    <source>
        <dbReference type="ARBA" id="ARBA00022692"/>
    </source>
</evidence>
<protein>
    <submittedName>
        <fullName evidence="10">Inner-membrane translocator</fullName>
    </submittedName>
</protein>
<keyword evidence="4 9" id="KW-0812">Transmembrane</keyword>
<feature type="transmembrane region" description="Helical" evidence="9">
    <location>
        <begin position="12"/>
        <end position="34"/>
    </location>
</feature>
<keyword evidence="5" id="KW-0029">Amino-acid transport</keyword>
<evidence type="ECO:0000256" key="5">
    <source>
        <dbReference type="ARBA" id="ARBA00022970"/>
    </source>
</evidence>
<feature type="transmembrane region" description="Helical" evidence="9">
    <location>
        <begin position="226"/>
        <end position="249"/>
    </location>
</feature>
<keyword evidence="3" id="KW-1003">Cell membrane</keyword>
<dbReference type="EMBL" id="CP003811">
    <property type="protein sequence ID" value="AIQ91492.1"/>
    <property type="molecule type" value="Genomic_DNA"/>
</dbReference>
<dbReference type="InterPro" id="IPR052157">
    <property type="entry name" value="BCAA_transport_permease"/>
</dbReference>
<dbReference type="Pfam" id="PF02653">
    <property type="entry name" value="BPD_transp_2"/>
    <property type="match status" value="1"/>
</dbReference>
<evidence type="ECO:0000256" key="8">
    <source>
        <dbReference type="ARBA" id="ARBA00037998"/>
    </source>
</evidence>
<keyword evidence="6 9" id="KW-1133">Transmembrane helix</keyword>
<dbReference type="RefSeq" id="WP_043758641.1">
    <property type="nucleotide sequence ID" value="NZ_CP003811.1"/>
</dbReference>
<comment type="similarity">
    <text evidence="8">Belongs to the binding-protein-dependent transport system permease family. LivHM subfamily.</text>
</comment>
<evidence type="ECO:0000313" key="10">
    <source>
        <dbReference type="EMBL" id="AIQ91492.1"/>
    </source>
</evidence>
<evidence type="ECO:0000256" key="6">
    <source>
        <dbReference type="ARBA" id="ARBA00022989"/>
    </source>
</evidence>
<proteinExistence type="inferred from homology"/>
<dbReference type="HOGENOM" id="CLU_039929_3_0_5"/>
<reference evidence="10 11" key="1">
    <citation type="journal article" date="2014" name="PLoS ONE">
        <title>Genome Information of Methylobacterium oryzae, a Plant-Probiotic Methylotroph in the Phyllosphere.</title>
        <authorList>
            <person name="Kwak M.J."/>
            <person name="Jeong H."/>
            <person name="Madhaiyan M."/>
            <person name="Lee Y."/>
            <person name="Sa T.M."/>
            <person name="Oh T.K."/>
            <person name="Kim J.F."/>
        </authorList>
    </citation>
    <scope>NUCLEOTIDE SEQUENCE [LARGE SCALE GENOMIC DNA]</scope>
    <source>
        <strain evidence="10 11">CBMB20</strain>
    </source>
</reference>
<evidence type="ECO:0000256" key="7">
    <source>
        <dbReference type="ARBA" id="ARBA00023136"/>
    </source>
</evidence>
<dbReference type="GO" id="GO:0005886">
    <property type="term" value="C:plasma membrane"/>
    <property type="evidence" value="ECO:0007669"/>
    <property type="project" value="UniProtKB-SubCell"/>
</dbReference>
<comment type="subcellular location">
    <subcellularLocation>
        <location evidence="1">Cell membrane</location>
        <topology evidence="1">Multi-pass membrane protein</topology>
    </subcellularLocation>
</comment>
<dbReference type="GO" id="GO:0022857">
    <property type="term" value="F:transmembrane transporter activity"/>
    <property type="evidence" value="ECO:0007669"/>
    <property type="project" value="InterPro"/>
</dbReference>
<evidence type="ECO:0000256" key="1">
    <source>
        <dbReference type="ARBA" id="ARBA00004651"/>
    </source>
</evidence>
<feature type="transmembrane region" description="Helical" evidence="9">
    <location>
        <begin position="41"/>
        <end position="59"/>
    </location>
</feature>
<dbReference type="eggNOG" id="COG0559">
    <property type="taxonomic scope" value="Bacteria"/>
</dbReference>
<dbReference type="Proteomes" id="UP000029492">
    <property type="component" value="Chromosome"/>
</dbReference>